<dbReference type="EMBL" id="BMHA01000007">
    <property type="protein sequence ID" value="GGI06659.1"/>
    <property type="molecule type" value="Genomic_DNA"/>
</dbReference>
<gene>
    <name evidence="5" type="primary">csrA</name>
    <name evidence="6" type="ORF">GCM10011354_20200</name>
</gene>
<dbReference type="GO" id="GO:0005829">
    <property type="term" value="C:cytosol"/>
    <property type="evidence" value="ECO:0007669"/>
    <property type="project" value="TreeGrafter"/>
</dbReference>
<dbReference type="Gene3D" id="2.60.40.4380">
    <property type="entry name" value="Translational regulator CsrA"/>
    <property type="match status" value="1"/>
</dbReference>
<evidence type="ECO:0000256" key="2">
    <source>
        <dbReference type="ARBA" id="ARBA00022491"/>
    </source>
</evidence>
<keyword evidence="4 5" id="KW-0694">RNA-binding</keyword>
<keyword evidence="1 5" id="KW-0963">Cytoplasm</keyword>
<dbReference type="GO" id="GO:0048027">
    <property type="term" value="F:mRNA 5'-UTR binding"/>
    <property type="evidence" value="ECO:0007669"/>
    <property type="project" value="UniProtKB-UniRule"/>
</dbReference>
<evidence type="ECO:0000256" key="5">
    <source>
        <dbReference type="HAMAP-Rule" id="MF_00167"/>
    </source>
</evidence>
<dbReference type="GO" id="GO:0006109">
    <property type="term" value="P:regulation of carbohydrate metabolic process"/>
    <property type="evidence" value="ECO:0007669"/>
    <property type="project" value="InterPro"/>
</dbReference>
<keyword evidence="5" id="KW-1005">Bacterial flagellum biogenesis</keyword>
<reference evidence="6" key="1">
    <citation type="journal article" date="2014" name="Int. J. Syst. Evol. Microbiol.">
        <title>Complete genome sequence of Corynebacterium casei LMG S-19264T (=DSM 44701T), isolated from a smear-ripened cheese.</title>
        <authorList>
            <consortium name="US DOE Joint Genome Institute (JGI-PGF)"/>
            <person name="Walter F."/>
            <person name="Albersmeier A."/>
            <person name="Kalinowski J."/>
            <person name="Ruckert C."/>
        </authorList>
    </citation>
    <scope>NUCLEOTIDE SEQUENCE</scope>
    <source>
        <strain evidence="6">CGMCC 1.14988</strain>
    </source>
</reference>
<evidence type="ECO:0000256" key="3">
    <source>
        <dbReference type="ARBA" id="ARBA00022845"/>
    </source>
</evidence>
<comment type="subunit">
    <text evidence="5">Homodimer; the beta-strands of each monomer intercalate to form a hydrophobic core, while the alpha-helices form wings that extend away from the core.</text>
</comment>
<dbReference type="Pfam" id="PF02599">
    <property type="entry name" value="CsrA"/>
    <property type="match status" value="1"/>
</dbReference>
<evidence type="ECO:0000313" key="6">
    <source>
        <dbReference type="EMBL" id="GGI06659.1"/>
    </source>
</evidence>
<dbReference type="GO" id="GO:1902208">
    <property type="term" value="P:regulation of bacterial-type flagellum assembly"/>
    <property type="evidence" value="ECO:0007669"/>
    <property type="project" value="UniProtKB-UniRule"/>
</dbReference>
<comment type="function">
    <text evidence="5">A translational regulator that binds mRNA to regulate translation initiation and/or mRNA stability. Usually binds in the 5'-UTR at or near the Shine-Dalgarno sequence preventing ribosome-binding, thus repressing translation. Its main target seems to be the major flagellin gene, while its function is anatagonized by FliW.</text>
</comment>
<sequence>MLVLSRRIGESIVIGNQVTITVLEVRGDQVRIGVDAPREVQVHREEVWQALQEENARAADTADRARRLVARMPQAARRPDDGPPKPPG</sequence>
<dbReference type="AlphaFoldDB" id="A0A8J3A8L7"/>
<proteinExistence type="inferred from homology"/>
<dbReference type="SUPFAM" id="SSF117130">
    <property type="entry name" value="CsrA-like"/>
    <property type="match status" value="1"/>
</dbReference>
<evidence type="ECO:0000313" key="7">
    <source>
        <dbReference type="Proteomes" id="UP000650511"/>
    </source>
</evidence>
<dbReference type="RefSeq" id="WP_130649031.1">
    <property type="nucleotide sequence ID" value="NZ_BMHA01000007.1"/>
</dbReference>
<dbReference type="FunFam" id="2.60.40.4380:FF:000002">
    <property type="entry name" value="Translational regulator CsrA"/>
    <property type="match status" value="1"/>
</dbReference>
<dbReference type="GO" id="GO:0045947">
    <property type="term" value="P:negative regulation of translational initiation"/>
    <property type="evidence" value="ECO:0007669"/>
    <property type="project" value="UniProtKB-UniRule"/>
</dbReference>
<evidence type="ECO:0000256" key="4">
    <source>
        <dbReference type="ARBA" id="ARBA00022884"/>
    </source>
</evidence>
<keyword evidence="3 5" id="KW-0810">Translation regulation</keyword>
<dbReference type="GO" id="GO:0044781">
    <property type="term" value="P:bacterial-type flagellum organization"/>
    <property type="evidence" value="ECO:0007669"/>
    <property type="project" value="UniProtKB-KW"/>
</dbReference>
<dbReference type="HAMAP" id="MF_00167">
    <property type="entry name" value="CsrA"/>
    <property type="match status" value="1"/>
</dbReference>
<dbReference type="InterPro" id="IPR036107">
    <property type="entry name" value="CsrA_sf"/>
</dbReference>
<dbReference type="OrthoDB" id="9809061at2"/>
<keyword evidence="7" id="KW-1185">Reference proteome</keyword>
<keyword evidence="2 5" id="KW-0678">Repressor</keyword>
<protein>
    <recommendedName>
        <fullName evidence="5">Translational regulator CsrA</fullName>
    </recommendedName>
</protein>
<dbReference type="NCBIfam" id="TIGR00202">
    <property type="entry name" value="csrA"/>
    <property type="match status" value="1"/>
</dbReference>
<accession>A0A8J3A8L7</accession>
<dbReference type="NCBIfam" id="NF002469">
    <property type="entry name" value="PRK01712.1"/>
    <property type="match status" value="1"/>
</dbReference>
<reference evidence="6" key="2">
    <citation type="submission" date="2020-09" db="EMBL/GenBank/DDBJ databases">
        <authorList>
            <person name="Sun Q."/>
            <person name="Zhou Y."/>
        </authorList>
    </citation>
    <scope>NUCLEOTIDE SEQUENCE</scope>
    <source>
        <strain evidence="6">CGMCC 1.14988</strain>
    </source>
</reference>
<dbReference type="PANTHER" id="PTHR34984:SF1">
    <property type="entry name" value="CARBON STORAGE REGULATOR"/>
    <property type="match status" value="1"/>
</dbReference>
<evidence type="ECO:0000256" key="1">
    <source>
        <dbReference type="ARBA" id="ARBA00022490"/>
    </source>
</evidence>
<organism evidence="6 7">
    <name type="scientific">Egicoccus halophilus</name>
    <dbReference type="NCBI Taxonomy" id="1670830"/>
    <lineage>
        <taxon>Bacteria</taxon>
        <taxon>Bacillati</taxon>
        <taxon>Actinomycetota</taxon>
        <taxon>Nitriliruptoria</taxon>
        <taxon>Egicoccales</taxon>
        <taxon>Egicoccaceae</taxon>
        <taxon>Egicoccus</taxon>
    </lineage>
</organism>
<dbReference type="GO" id="GO:0006402">
    <property type="term" value="P:mRNA catabolic process"/>
    <property type="evidence" value="ECO:0007669"/>
    <property type="project" value="InterPro"/>
</dbReference>
<dbReference type="InterPro" id="IPR003751">
    <property type="entry name" value="CsrA"/>
</dbReference>
<comment type="caution">
    <text evidence="6">The sequence shown here is derived from an EMBL/GenBank/DDBJ whole genome shotgun (WGS) entry which is preliminary data.</text>
</comment>
<dbReference type="Proteomes" id="UP000650511">
    <property type="component" value="Unassembled WGS sequence"/>
</dbReference>
<name>A0A8J3A8L7_9ACTN</name>
<comment type="similarity">
    <text evidence="5">Belongs to the CsrA/RsmA family.</text>
</comment>
<dbReference type="PANTHER" id="PTHR34984">
    <property type="entry name" value="CARBON STORAGE REGULATOR"/>
    <property type="match status" value="1"/>
</dbReference>
<comment type="subcellular location">
    <subcellularLocation>
        <location evidence="5">Cytoplasm</location>
    </subcellularLocation>
</comment>